<evidence type="ECO:0000313" key="4">
    <source>
        <dbReference type="Proteomes" id="UP000659438"/>
    </source>
</evidence>
<dbReference type="SUPFAM" id="SSF82693">
    <property type="entry name" value="Multidrug efflux transporter AcrB pore domain, PN1, PN2, PC1 and PC2 subdomains"/>
    <property type="match status" value="2"/>
</dbReference>
<comment type="caution">
    <text evidence="2">The sequence shown here is derived from an EMBL/GenBank/DDBJ whole genome shotgun (WGS) entry which is preliminary data.</text>
</comment>
<dbReference type="EMBL" id="JABWQX010000006">
    <property type="protein sequence ID" value="MBC3397143.1"/>
    <property type="molecule type" value="Genomic_DNA"/>
</dbReference>
<accession>A0A923JRL3</accession>
<keyword evidence="4" id="KW-1185">Reference proteome</keyword>
<feature type="transmembrane region" description="Helical" evidence="1">
    <location>
        <begin position="991"/>
        <end position="1015"/>
    </location>
</feature>
<evidence type="ECO:0000313" key="2">
    <source>
        <dbReference type="EMBL" id="MBC3397143.1"/>
    </source>
</evidence>
<dbReference type="GO" id="GO:0042910">
    <property type="term" value="F:xenobiotic transmembrane transporter activity"/>
    <property type="evidence" value="ECO:0007669"/>
    <property type="project" value="TreeGrafter"/>
</dbReference>
<dbReference type="Gene3D" id="3.30.70.1320">
    <property type="entry name" value="Multidrug efflux transporter AcrB pore domain like"/>
    <property type="match status" value="1"/>
</dbReference>
<feature type="transmembrane region" description="Helical" evidence="1">
    <location>
        <begin position="891"/>
        <end position="911"/>
    </location>
</feature>
<dbReference type="Proteomes" id="UP000659438">
    <property type="component" value="Unassembled WGS sequence"/>
</dbReference>
<dbReference type="AlphaFoldDB" id="A0A923JRL3"/>
<dbReference type="PANTHER" id="PTHR32063">
    <property type="match status" value="1"/>
</dbReference>
<dbReference type="EMBL" id="JABWQX020000002">
    <property type="protein sequence ID" value="MBV4553904.1"/>
    <property type="molecule type" value="Genomic_DNA"/>
</dbReference>
<dbReference type="Pfam" id="PF00873">
    <property type="entry name" value="ACR_tran"/>
    <property type="match status" value="1"/>
</dbReference>
<feature type="transmembrane region" description="Helical" evidence="1">
    <location>
        <begin position="966"/>
        <end position="985"/>
    </location>
</feature>
<gene>
    <name evidence="3" type="ORF">HU742_022420</name>
    <name evidence="2" type="ORF">HU742_18180</name>
</gene>
<evidence type="ECO:0000256" key="1">
    <source>
        <dbReference type="SAM" id="Phobius"/>
    </source>
</evidence>
<dbReference type="PANTHER" id="PTHR32063:SF18">
    <property type="entry name" value="CATION EFFLUX SYSTEM PROTEIN"/>
    <property type="match status" value="1"/>
</dbReference>
<evidence type="ECO:0000313" key="3">
    <source>
        <dbReference type="EMBL" id="MBV4553904.1"/>
    </source>
</evidence>
<keyword evidence="1" id="KW-1133">Transmembrane helix</keyword>
<dbReference type="GO" id="GO:0005886">
    <property type="term" value="C:plasma membrane"/>
    <property type="evidence" value="ECO:0007669"/>
    <property type="project" value="TreeGrafter"/>
</dbReference>
<reference evidence="3" key="3">
    <citation type="submission" date="2021-06" db="EMBL/GenBank/DDBJ databases">
        <title>Updating the genus Pseudomonas: Description of 43 new species and partition of the Pseudomonas putida group.</title>
        <authorList>
            <person name="Girard L."/>
            <person name="Lood C."/>
            <person name="Vandamme P."/>
            <person name="Rokni-Zadeh H."/>
            <person name="Van Noort V."/>
            <person name="Hofte M."/>
            <person name="Lavigne R."/>
            <person name="De Mot R."/>
        </authorList>
    </citation>
    <scope>NUCLEOTIDE SEQUENCE</scope>
    <source>
        <strain evidence="3">SWRI102</strain>
    </source>
</reference>
<name>A0A923JRL3_9PSED</name>
<dbReference type="SUPFAM" id="SSF82714">
    <property type="entry name" value="Multidrug efflux transporter AcrB TolC docking domain, DN and DC subdomains"/>
    <property type="match status" value="2"/>
</dbReference>
<dbReference type="RefSeq" id="WP_186634946.1">
    <property type="nucleotide sequence ID" value="NZ_JABWQX020000002.1"/>
</dbReference>
<sequence length="1021" mass="112753">MGFNLSEWALRNRQIVLFLMLLLAIVGALSYTKLGQSEDPPFTFKAMVIRTVWPGATAEEVSRQVTERIEKKLMETGDYEKIVSFSRPGESQVTFAARDSLHSAQIPELWYQLRKKIGDIRHTLPPDVQGPFFNDEFGTTFGNIYALTGDGFDYAVLKDYADRIQLQLQRVKDVGKVELIGLQEEKIWIELSNVKLATLGLPLAAVQQALEEQNTVSTAGFFETGSERLQLRVSGNFQTVEEIRNFPIRVGDRTFRISDLADVRRGFNDPPAPRMRFMGEDAIGLAVAMKQGGDILVLGKALEVDFARLQNTLPAGMQLRKVSDQPAAVKTGVGEFVQVLVEALTIVLLVSFFSLGLRTGMVVALAIPLVLAMTFAAMYYLGIGLHKISLGALVLALGLLVDDAIIAVEMMAIKMEQGFDRIKAASYAWTSTAFPMLTGTLITAAGFLPIATAQSGTGEYTRSIFQVVTLALVASWVAAVVFVPYLGEKFLPDLAKIHAAKHGTTDGQTDPYGTPFYQRVRRVVEWCVRRRKTVILLTVLLFVGSVVLFRFVPQQFFPASGRLELMVDLKLQEGASLSNTAEQVKRLEALLKDHAGIDNYVAYVGTGSPRFYLPLDQQLPASSFAQFVVLAKTIEDREPLRSWLISTLNEQFPTLRSRVTRLENGPPVGYPVQFRVTGEHIEEVRALARKVATKVRENPYVVNVHLDWEEPSKVVYLNVDQDRARALGVSTAHLASFLRSSLTGSSVSQYREDNELIEILLRGTVHERTELSLLPSLAVPTDNGKSVALSQVATLEYGFEEGVIWHRNRLPSVTVRADIYGKEQPATLVQQIFPTLEPIRAQLPDGYLLEVGGTVEDSTRGQKSVNAGVPLFIVVVLTLLMLQLRSFSRTAMVFLTAPLGLIGVTLFLLVFRQPFGFVAMLGTIALSGMIMRNSVILVDQIEQDIKAGLAPWQAIIEATVRRFRPIVLTALAAVLAMIPLSRSLFFGPMAVAIMGGLIVATALTLLFLPALYAAWFRVKKT</sequence>
<feature type="transmembrane region" description="Helical" evidence="1">
    <location>
        <begin position="388"/>
        <end position="406"/>
    </location>
</feature>
<dbReference type="Gene3D" id="3.30.70.1430">
    <property type="entry name" value="Multidrug efflux transporter AcrB pore domain"/>
    <property type="match status" value="2"/>
</dbReference>
<feature type="transmembrane region" description="Helical" evidence="1">
    <location>
        <begin position="463"/>
        <end position="486"/>
    </location>
</feature>
<dbReference type="Gene3D" id="3.30.70.1440">
    <property type="entry name" value="Multidrug efflux transporter AcrB pore domain"/>
    <property type="match status" value="1"/>
</dbReference>
<dbReference type="InterPro" id="IPR027463">
    <property type="entry name" value="AcrB_DN_DC_subdom"/>
</dbReference>
<feature type="transmembrane region" description="Helical" evidence="1">
    <location>
        <begin position="362"/>
        <end position="382"/>
    </location>
</feature>
<feature type="transmembrane region" description="Helical" evidence="1">
    <location>
        <begin position="917"/>
        <end position="938"/>
    </location>
</feature>
<dbReference type="PRINTS" id="PR00702">
    <property type="entry name" value="ACRIFLAVINRP"/>
</dbReference>
<dbReference type="Gene3D" id="1.20.1640.10">
    <property type="entry name" value="Multidrug efflux transporter AcrB transmembrane domain"/>
    <property type="match status" value="2"/>
</dbReference>
<dbReference type="Gene3D" id="3.30.2090.10">
    <property type="entry name" value="Multidrug efflux transporter AcrB TolC docking domain, DN and DC subdomains"/>
    <property type="match status" value="2"/>
</dbReference>
<organism evidence="2">
    <name type="scientific">Pseudomonas marvdashtae</name>
    <dbReference type="NCBI Taxonomy" id="2745500"/>
    <lineage>
        <taxon>Bacteria</taxon>
        <taxon>Pseudomonadati</taxon>
        <taxon>Pseudomonadota</taxon>
        <taxon>Gammaproteobacteria</taxon>
        <taxon>Pseudomonadales</taxon>
        <taxon>Pseudomonadaceae</taxon>
        <taxon>Pseudomonas</taxon>
    </lineage>
</organism>
<feature type="transmembrane region" description="Helical" evidence="1">
    <location>
        <begin position="427"/>
        <end position="451"/>
    </location>
</feature>
<protein>
    <submittedName>
        <fullName evidence="2">Efflux RND transporter permease subunit</fullName>
    </submittedName>
</protein>
<feature type="transmembrane region" description="Helical" evidence="1">
    <location>
        <begin position="867"/>
        <end position="884"/>
    </location>
</feature>
<reference evidence="2" key="2">
    <citation type="submission" date="2020-07" db="EMBL/GenBank/DDBJ databases">
        <authorList>
            <person name="Lood C."/>
            <person name="Girard L."/>
        </authorList>
    </citation>
    <scope>NUCLEOTIDE SEQUENCE</scope>
    <source>
        <strain evidence="2">SWRI102</strain>
    </source>
</reference>
<keyword evidence="1" id="KW-0472">Membrane</keyword>
<feature type="transmembrane region" description="Helical" evidence="1">
    <location>
        <begin position="534"/>
        <end position="552"/>
    </location>
</feature>
<reference evidence="2 4" key="1">
    <citation type="journal article" date="2020" name="Microorganisms">
        <title>Reliable Identification of Environmental Pseudomonas Isolates Using the rpoD Gene.</title>
        <authorList>
            <consortium name="The Broad Institute Genome Sequencing Platform"/>
            <person name="Girard L."/>
            <person name="Lood C."/>
            <person name="Rokni-Zadeh H."/>
            <person name="van Noort V."/>
            <person name="Lavigne R."/>
            <person name="De Mot R."/>
        </authorList>
    </citation>
    <scope>NUCLEOTIDE SEQUENCE</scope>
    <source>
        <strain evidence="2 4">SWRI102</strain>
    </source>
</reference>
<keyword evidence="1" id="KW-0812">Transmembrane</keyword>
<dbReference type="SUPFAM" id="SSF82866">
    <property type="entry name" value="Multidrug efflux transporter AcrB transmembrane domain"/>
    <property type="match status" value="2"/>
</dbReference>
<proteinExistence type="predicted"/>
<dbReference type="InterPro" id="IPR001036">
    <property type="entry name" value="Acrflvin-R"/>
</dbReference>
<feature type="transmembrane region" description="Helical" evidence="1">
    <location>
        <begin position="336"/>
        <end position="355"/>
    </location>
</feature>